<keyword evidence="7" id="KW-1185">Reference proteome</keyword>
<keyword evidence="4" id="KW-0804">Transcription</keyword>
<proteinExistence type="inferred from homology"/>
<dbReference type="SUPFAM" id="SSF53850">
    <property type="entry name" value="Periplasmic binding protein-like II"/>
    <property type="match status" value="1"/>
</dbReference>
<dbReference type="EMBL" id="CYPS01000067">
    <property type="protein sequence ID" value="CUH45778.1"/>
    <property type="molecule type" value="Genomic_DNA"/>
</dbReference>
<gene>
    <name evidence="6" type="ORF">RUM4293_04695</name>
</gene>
<dbReference type="Pfam" id="PF03466">
    <property type="entry name" value="LysR_substrate"/>
    <property type="match status" value="1"/>
</dbReference>
<evidence type="ECO:0000256" key="4">
    <source>
        <dbReference type="ARBA" id="ARBA00023163"/>
    </source>
</evidence>
<dbReference type="InterPro" id="IPR017685">
    <property type="entry name" value="ArgP"/>
</dbReference>
<dbReference type="GO" id="GO:0003677">
    <property type="term" value="F:DNA binding"/>
    <property type="evidence" value="ECO:0007669"/>
    <property type="project" value="UniProtKB-KW"/>
</dbReference>
<sequence>MLLDPNHLTALSAILRHGSFDAAASELAVTPSAVSQRIKALEDLVGATLINRGTPCTGTPMGLRIAQHAEDIGLLETHLARELTLDQNNGPARVRVAVPADVLATWFINVMSQVDGLLFDLVVDDQDHSAEWLRRGEVSAAITVGGDTVPGSDAIALGALRYIPTASPDFMRKWFADGVNVDTLSRATCLTFNRKDGLQKAWITRQTGQRLSPPSHFLPSSQGFVEAAIAGIGWGMNPENLALSALEDGRLCPLVPGAHLDVGLTWQVGRVLSTALAPLTDAVKRAANGALLPADTAD</sequence>
<name>A0A0P1ETH1_9RHOB</name>
<evidence type="ECO:0000313" key="7">
    <source>
        <dbReference type="Proteomes" id="UP000050786"/>
    </source>
</evidence>
<dbReference type="PROSITE" id="PS50931">
    <property type="entry name" value="HTH_LYSR"/>
    <property type="match status" value="1"/>
</dbReference>
<keyword evidence="2" id="KW-0805">Transcription regulation</keyword>
<dbReference type="RefSeq" id="WP_058275645.1">
    <property type="nucleotide sequence ID" value="NZ_CYPS01000067.1"/>
</dbReference>
<dbReference type="InterPro" id="IPR036388">
    <property type="entry name" value="WH-like_DNA-bd_sf"/>
</dbReference>
<dbReference type="PANTHER" id="PTHR30579">
    <property type="entry name" value="TRANSCRIPTIONAL REGULATOR"/>
    <property type="match status" value="1"/>
</dbReference>
<evidence type="ECO:0000313" key="6">
    <source>
        <dbReference type="EMBL" id="CUH45778.1"/>
    </source>
</evidence>
<dbReference type="NCBIfam" id="TIGR03298">
    <property type="entry name" value="argP"/>
    <property type="match status" value="1"/>
</dbReference>
<evidence type="ECO:0000259" key="5">
    <source>
        <dbReference type="PROSITE" id="PS50931"/>
    </source>
</evidence>
<dbReference type="InterPro" id="IPR050176">
    <property type="entry name" value="LTTR"/>
</dbReference>
<dbReference type="AlphaFoldDB" id="A0A0P1ETH1"/>
<dbReference type="Gene3D" id="1.10.10.10">
    <property type="entry name" value="Winged helix-like DNA-binding domain superfamily/Winged helix DNA-binding domain"/>
    <property type="match status" value="1"/>
</dbReference>
<reference evidence="7" key="1">
    <citation type="submission" date="2015-09" db="EMBL/GenBank/DDBJ databases">
        <authorList>
            <person name="Rodrigo-Torres L."/>
            <person name="Arahal D.R."/>
        </authorList>
    </citation>
    <scope>NUCLEOTIDE SEQUENCE [LARGE SCALE GENOMIC DNA]</scope>
    <source>
        <strain evidence="7">CECT 4293</strain>
    </source>
</reference>
<dbReference type="SUPFAM" id="SSF46785">
    <property type="entry name" value="Winged helix' DNA-binding domain"/>
    <property type="match status" value="1"/>
</dbReference>
<accession>A0A0P1ETH1</accession>
<dbReference type="Proteomes" id="UP000050786">
    <property type="component" value="Unassembled WGS sequence"/>
</dbReference>
<protein>
    <submittedName>
        <fullName evidence="6">Putative HTH-type transcriptional regulatorc/MT2039</fullName>
    </submittedName>
</protein>
<dbReference type="PANTHER" id="PTHR30579:SF2">
    <property type="entry name" value="HTH-TYPE TRANSCRIPTIONAL REGULATOR ARGP"/>
    <property type="match status" value="1"/>
</dbReference>
<organism evidence="6 7">
    <name type="scientific">Ruegeria atlantica</name>
    <dbReference type="NCBI Taxonomy" id="81569"/>
    <lineage>
        <taxon>Bacteria</taxon>
        <taxon>Pseudomonadati</taxon>
        <taxon>Pseudomonadota</taxon>
        <taxon>Alphaproteobacteria</taxon>
        <taxon>Rhodobacterales</taxon>
        <taxon>Roseobacteraceae</taxon>
        <taxon>Ruegeria</taxon>
    </lineage>
</organism>
<dbReference type="InterPro" id="IPR000847">
    <property type="entry name" value="LysR_HTH_N"/>
</dbReference>
<dbReference type="Pfam" id="PF00126">
    <property type="entry name" value="HTH_1"/>
    <property type="match status" value="1"/>
</dbReference>
<feature type="domain" description="HTH lysR-type" evidence="5">
    <location>
        <begin position="3"/>
        <end position="59"/>
    </location>
</feature>
<dbReference type="Gene3D" id="3.40.190.290">
    <property type="match status" value="1"/>
</dbReference>
<dbReference type="InterPro" id="IPR036390">
    <property type="entry name" value="WH_DNA-bd_sf"/>
</dbReference>
<evidence type="ECO:0000256" key="2">
    <source>
        <dbReference type="ARBA" id="ARBA00023015"/>
    </source>
</evidence>
<dbReference type="GO" id="GO:0003700">
    <property type="term" value="F:DNA-binding transcription factor activity"/>
    <property type="evidence" value="ECO:0007669"/>
    <property type="project" value="InterPro"/>
</dbReference>
<dbReference type="NCBIfam" id="NF002964">
    <property type="entry name" value="PRK03635.1"/>
    <property type="match status" value="1"/>
</dbReference>
<dbReference type="InterPro" id="IPR005119">
    <property type="entry name" value="LysR_subst-bd"/>
</dbReference>
<evidence type="ECO:0000256" key="3">
    <source>
        <dbReference type="ARBA" id="ARBA00023125"/>
    </source>
</evidence>
<evidence type="ECO:0000256" key="1">
    <source>
        <dbReference type="ARBA" id="ARBA00009437"/>
    </source>
</evidence>
<keyword evidence="3" id="KW-0238">DNA-binding</keyword>
<comment type="similarity">
    <text evidence="1">Belongs to the LysR transcriptional regulatory family.</text>
</comment>